<reference evidence="1 2" key="1">
    <citation type="journal article" date="2022" name="bioRxiv">
        <title>Genomics of Preaxostyla Flagellates Illuminates Evolutionary Transitions and the Path Towards Mitochondrial Loss.</title>
        <authorList>
            <person name="Novak L.V.F."/>
            <person name="Treitli S.C."/>
            <person name="Pyrih J."/>
            <person name="Halakuc P."/>
            <person name="Pipaliya S.V."/>
            <person name="Vacek V."/>
            <person name="Brzon O."/>
            <person name="Soukal P."/>
            <person name="Eme L."/>
            <person name="Dacks J.B."/>
            <person name="Karnkowska A."/>
            <person name="Elias M."/>
            <person name="Hampl V."/>
        </authorList>
    </citation>
    <scope>NUCLEOTIDE SEQUENCE [LARGE SCALE GENOMIC DNA]</scope>
    <source>
        <strain evidence="1">NAU3</strain>
        <tissue evidence="1">Gut</tissue>
    </source>
</reference>
<organism evidence="1 2">
    <name type="scientific">Blattamonas nauphoetae</name>
    <dbReference type="NCBI Taxonomy" id="2049346"/>
    <lineage>
        <taxon>Eukaryota</taxon>
        <taxon>Metamonada</taxon>
        <taxon>Preaxostyla</taxon>
        <taxon>Oxymonadida</taxon>
        <taxon>Blattamonas</taxon>
    </lineage>
</organism>
<comment type="caution">
    <text evidence="1">The sequence shown here is derived from an EMBL/GenBank/DDBJ whole genome shotgun (WGS) entry which is preliminary data.</text>
</comment>
<evidence type="ECO:0000313" key="1">
    <source>
        <dbReference type="EMBL" id="KAK2945308.1"/>
    </source>
</evidence>
<gene>
    <name evidence="1" type="ORF">BLNAU_19751</name>
</gene>
<sequence>MGVGKGLLLSLSIFNQSAQDYNRSPTTPHEAESKADKADTLFEMIMVQSGVEVRLYPHSRGSIPPPLVHVVPGKAGKFSPMLASCGVLALSSDFLKLLLHLSETILTVSERLPLNPAVILHNHSRRPDVRTEVVDNIPDRAESGGKDGGDCGDDQGIERVCHKRAPHNDRSEEGNHHKYAIYSNHNKTPVSITSVFYCRLVPDSHQSELVLKESQMTPNRNLLLVGHHSTIAERLHALSEAWSNIGHLNETEEDDEE</sequence>
<evidence type="ECO:0000313" key="2">
    <source>
        <dbReference type="Proteomes" id="UP001281761"/>
    </source>
</evidence>
<keyword evidence="2" id="KW-1185">Reference proteome</keyword>
<dbReference type="Proteomes" id="UP001281761">
    <property type="component" value="Unassembled WGS sequence"/>
</dbReference>
<proteinExistence type="predicted"/>
<protein>
    <submittedName>
        <fullName evidence="1">Uncharacterized protein</fullName>
    </submittedName>
</protein>
<accession>A0ABQ9X0K8</accession>
<dbReference type="EMBL" id="JARBJD010000265">
    <property type="protein sequence ID" value="KAK2945308.1"/>
    <property type="molecule type" value="Genomic_DNA"/>
</dbReference>
<name>A0ABQ9X0K8_9EUKA</name>